<evidence type="ECO:0000259" key="1">
    <source>
        <dbReference type="Pfam" id="PF01261"/>
    </source>
</evidence>
<dbReference type="EMBL" id="JACHFW010000018">
    <property type="protein sequence ID" value="MBB5266036.1"/>
    <property type="molecule type" value="Genomic_DNA"/>
</dbReference>
<feature type="domain" description="Xylose isomerase-like TIM barrel" evidence="1">
    <location>
        <begin position="21"/>
        <end position="313"/>
    </location>
</feature>
<dbReference type="InterPro" id="IPR036237">
    <property type="entry name" value="Xyl_isomerase-like_sf"/>
</dbReference>
<gene>
    <name evidence="2" type="ORF">HNP82_002745</name>
    <name evidence="3" type="ORF">HNP82_003190</name>
</gene>
<dbReference type="Proteomes" id="UP000543642">
    <property type="component" value="Unassembled WGS sequence"/>
</dbReference>
<evidence type="ECO:0000313" key="4">
    <source>
        <dbReference type="Proteomes" id="UP000543642"/>
    </source>
</evidence>
<dbReference type="InterPro" id="IPR050312">
    <property type="entry name" value="IolE/XylAMocC-like"/>
</dbReference>
<protein>
    <submittedName>
        <fullName evidence="2">Sugar phosphate isomerase/epimerase</fullName>
    </submittedName>
</protein>
<organism evidence="2 4">
    <name type="scientific">Catenibacillus scindens</name>
    <dbReference type="NCBI Taxonomy" id="673271"/>
    <lineage>
        <taxon>Bacteria</taxon>
        <taxon>Bacillati</taxon>
        <taxon>Bacillota</taxon>
        <taxon>Clostridia</taxon>
        <taxon>Lachnospirales</taxon>
        <taxon>Lachnospiraceae</taxon>
        <taxon>Catenibacillus</taxon>
    </lineage>
</organism>
<proteinExistence type="predicted"/>
<dbReference type="SUPFAM" id="SSF51658">
    <property type="entry name" value="Xylose isomerase-like"/>
    <property type="match status" value="1"/>
</dbReference>
<dbReference type="AlphaFoldDB" id="A0A7W8M650"/>
<dbReference type="EMBL" id="JACHFW010000012">
    <property type="protein sequence ID" value="MBB5265599.1"/>
    <property type="molecule type" value="Genomic_DNA"/>
</dbReference>
<comment type="caution">
    <text evidence="2">The sequence shown here is derived from an EMBL/GenBank/DDBJ whole genome shotgun (WGS) entry which is preliminary data.</text>
</comment>
<dbReference type="InterPro" id="IPR013022">
    <property type="entry name" value="Xyl_isomerase-like_TIM-brl"/>
</dbReference>
<evidence type="ECO:0000313" key="3">
    <source>
        <dbReference type="EMBL" id="MBB5266036.1"/>
    </source>
</evidence>
<dbReference type="PANTHER" id="PTHR12110">
    <property type="entry name" value="HYDROXYPYRUVATE ISOMERASE"/>
    <property type="match status" value="1"/>
</dbReference>
<dbReference type="Pfam" id="PF01261">
    <property type="entry name" value="AP_endonuc_2"/>
    <property type="match status" value="1"/>
</dbReference>
<accession>A0A7W8M650</accession>
<keyword evidence="2" id="KW-0413">Isomerase</keyword>
<dbReference type="RefSeq" id="WP_183775576.1">
    <property type="nucleotide sequence ID" value="NZ_JACHFW010000012.1"/>
</dbReference>
<keyword evidence="4" id="KW-1185">Reference proteome</keyword>
<reference evidence="2 4" key="1">
    <citation type="submission" date="2020-08" db="EMBL/GenBank/DDBJ databases">
        <title>Genomic Encyclopedia of Type Strains, Phase IV (KMG-IV): sequencing the most valuable type-strain genomes for metagenomic binning, comparative biology and taxonomic classification.</title>
        <authorList>
            <person name="Goeker M."/>
        </authorList>
    </citation>
    <scope>NUCLEOTIDE SEQUENCE [LARGE SCALE GENOMIC DNA]</scope>
    <source>
        <strain evidence="2 4">DSM 106146</strain>
    </source>
</reference>
<dbReference type="Gene3D" id="3.20.20.150">
    <property type="entry name" value="Divalent-metal-dependent TIM barrel enzymes"/>
    <property type="match status" value="1"/>
</dbReference>
<dbReference type="PANTHER" id="PTHR12110:SF21">
    <property type="entry name" value="XYLOSE ISOMERASE-LIKE TIM BARREL DOMAIN-CONTAINING PROTEIN"/>
    <property type="match status" value="1"/>
</dbReference>
<dbReference type="GO" id="GO:0016853">
    <property type="term" value="F:isomerase activity"/>
    <property type="evidence" value="ECO:0007669"/>
    <property type="project" value="UniProtKB-KW"/>
</dbReference>
<evidence type="ECO:0000313" key="2">
    <source>
        <dbReference type="EMBL" id="MBB5265599.1"/>
    </source>
</evidence>
<name>A0A7W8M650_9FIRM</name>
<sequence length="332" mass="37596">MGRLVTLMSCQWADMEMEELFSKAKAMGYDGIELACWGNHLDPKRAAEDDAYVAEVKALLAKYDLQCVALCSHIIGQCVGDYNDPRLNNFAPPSLADQPDAIRAWAIETMKYCAIAAKKMGCYVVTGFTGSPIWKYLYSFPQTTEEMIEAGYQEIYDLWAPILDVFKENGIKFALEVHPGEIAFDYYSTKRLLEKFKDRPEFGLNFDPSHLIWQGMKPELFLQDFIDRVYHVHMKDAAVTLDGRSGLLGSHIDFGDLRRGWNFRSLGHGDVNFEDIIRVLNAYDYQGPLSVEWEDSGMEREYGAKEACAFVKKVDFAPSDVKFDSAISNSGN</sequence>